<dbReference type="AlphaFoldDB" id="A0A0F2MAZ0"/>
<reference evidence="1 2" key="1">
    <citation type="journal article" date="2014" name="BMC Genomics">
        <title>Comparative genomics of the major fungal agents of human and animal Sporotrichosis: Sporothrix schenckii and Sporothrix brasiliensis.</title>
        <authorList>
            <person name="Teixeira M.M."/>
            <person name="de Almeida L.G."/>
            <person name="Kubitschek-Barreira P."/>
            <person name="Alves F.L."/>
            <person name="Kioshima E.S."/>
            <person name="Abadio A.K."/>
            <person name="Fernandes L."/>
            <person name="Derengowski L.S."/>
            <person name="Ferreira K.S."/>
            <person name="Souza R.C."/>
            <person name="Ruiz J.C."/>
            <person name="de Andrade N.C."/>
            <person name="Paes H.C."/>
            <person name="Nicola A.M."/>
            <person name="Albuquerque P."/>
            <person name="Gerber A.L."/>
            <person name="Martins V.P."/>
            <person name="Peconick L.D."/>
            <person name="Neto A.V."/>
            <person name="Chaucanez C.B."/>
            <person name="Silva P.A."/>
            <person name="Cunha O.L."/>
            <person name="de Oliveira F.F."/>
            <person name="dos Santos T.C."/>
            <person name="Barros A.L."/>
            <person name="Soares M.A."/>
            <person name="de Oliveira L.M."/>
            <person name="Marini M.M."/>
            <person name="Villalobos-Duno H."/>
            <person name="Cunha M.M."/>
            <person name="de Hoog S."/>
            <person name="da Silveira J.F."/>
            <person name="Henrissat B."/>
            <person name="Nino-Vega G.A."/>
            <person name="Cisalpino P.S."/>
            <person name="Mora-Montes H.M."/>
            <person name="Almeida S.R."/>
            <person name="Stajich J.E."/>
            <person name="Lopes-Bezerra L.M."/>
            <person name="Vasconcelos A.T."/>
            <person name="Felipe M.S."/>
        </authorList>
    </citation>
    <scope>NUCLEOTIDE SEQUENCE [LARGE SCALE GENOMIC DNA]</scope>
    <source>
        <strain evidence="1 2">1099-18</strain>
    </source>
</reference>
<sequence length="86" mass="9828">MPQTTRGVRCPAGGKQLMHGGTSMVFTFTDKPGVVAKLPYEDDDHKALFETEKRMCPMWHWATPSKNAGRPSLLLHKKWWTAFVKR</sequence>
<protein>
    <submittedName>
        <fullName evidence="1">Uncharacterized protein</fullName>
    </submittedName>
</protein>
<evidence type="ECO:0000313" key="1">
    <source>
        <dbReference type="EMBL" id="KJR86249.1"/>
    </source>
</evidence>
<proteinExistence type="predicted"/>
<dbReference type="KEGG" id="ssck:SPSK_02872"/>
<reference evidence="1 2" key="2">
    <citation type="journal article" date="2015" name="Eukaryot. Cell">
        <title>Asexual propagation of a virulent clone complex in a human and feline outbreak of sporotrichosis.</title>
        <authorList>
            <person name="Teixeira Mde M."/>
            <person name="Rodrigues A.M."/>
            <person name="Tsui C.K."/>
            <person name="de Almeida L.G."/>
            <person name="Van Diepeningen A.D."/>
            <person name="van den Ende B.G."/>
            <person name="Fernandes G.F."/>
            <person name="Kano R."/>
            <person name="Hamelin R.C."/>
            <person name="Lopes-Bezerra L.M."/>
            <person name="Vasconcelos A.T."/>
            <person name="de Hoog S."/>
            <person name="de Camargo Z.P."/>
            <person name="Felipe M.S."/>
        </authorList>
    </citation>
    <scope>NUCLEOTIDE SEQUENCE [LARGE SCALE GENOMIC DNA]</scope>
    <source>
        <strain evidence="1 2">1099-18</strain>
    </source>
</reference>
<evidence type="ECO:0000313" key="2">
    <source>
        <dbReference type="Proteomes" id="UP000033710"/>
    </source>
</evidence>
<dbReference type="GeneID" id="27665011"/>
<organism evidence="1 2">
    <name type="scientific">Sporothrix schenckii 1099-18</name>
    <dbReference type="NCBI Taxonomy" id="1397361"/>
    <lineage>
        <taxon>Eukaryota</taxon>
        <taxon>Fungi</taxon>
        <taxon>Dikarya</taxon>
        <taxon>Ascomycota</taxon>
        <taxon>Pezizomycotina</taxon>
        <taxon>Sordariomycetes</taxon>
        <taxon>Sordariomycetidae</taxon>
        <taxon>Ophiostomatales</taxon>
        <taxon>Ophiostomataceae</taxon>
        <taxon>Sporothrix</taxon>
    </lineage>
</organism>
<comment type="caution">
    <text evidence="1">The sequence shown here is derived from an EMBL/GenBank/DDBJ whole genome shotgun (WGS) entry which is preliminary data.</text>
</comment>
<dbReference type="Proteomes" id="UP000033710">
    <property type="component" value="Unassembled WGS sequence"/>
</dbReference>
<name>A0A0F2MAZ0_SPOSC</name>
<gene>
    <name evidence="1" type="ORF">SPSK_02872</name>
</gene>
<accession>A0A0F2MAZ0</accession>
<dbReference type="RefSeq" id="XP_016588925.1">
    <property type="nucleotide sequence ID" value="XM_016729734.1"/>
</dbReference>
<dbReference type="VEuPathDB" id="FungiDB:SPSK_02872"/>
<dbReference type="EMBL" id="AXCR01000006">
    <property type="protein sequence ID" value="KJR86249.1"/>
    <property type="molecule type" value="Genomic_DNA"/>
</dbReference>